<name>A0A078IVP6_BRANA</name>
<keyword evidence="2" id="KW-1185">Reference proteome</keyword>
<sequence length="244" mass="27429">MVTLIWVLPDTYYIDDAFWQLIYGLFLCLVDSAERAATVAANLISSARLILKLDSEFTEYSPQFLVDNALLEEMEKRRCKITVKDCLECAFKEGIPRREHWAHLGCVSKVPPYASLMPRVPVKGEVIEVKKLEDALELLKHGPIGAKLHVFSPDIDRVGEDGVYQGMAGAETRYVGLRDVIIGGVDKVNGVDVATVKICYKKRTSLMKVALNRMIMLLQHHADESQSVEPTRLLVDFIVPRLSK</sequence>
<gene>
    <name evidence="1" type="primary">BnaC03g77540D</name>
    <name evidence="1" type="ORF">GSBRNA2T00017135001</name>
</gene>
<proteinExistence type="predicted"/>
<dbReference type="AlphaFoldDB" id="A0A078IVP6"/>
<organism evidence="1 2">
    <name type="scientific">Brassica napus</name>
    <name type="common">Rape</name>
    <dbReference type="NCBI Taxonomy" id="3708"/>
    <lineage>
        <taxon>Eukaryota</taxon>
        <taxon>Viridiplantae</taxon>
        <taxon>Streptophyta</taxon>
        <taxon>Embryophyta</taxon>
        <taxon>Tracheophyta</taxon>
        <taxon>Spermatophyta</taxon>
        <taxon>Magnoliopsida</taxon>
        <taxon>eudicotyledons</taxon>
        <taxon>Gunneridae</taxon>
        <taxon>Pentapetalae</taxon>
        <taxon>rosids</taxon>
        <taxon>malvids</taxon>
        <taxon>Brassicales</taxon>
        <taxon>Brassicaceae</taxon>
        <taxon>Brassiceae</taxon>
        <taxon>Brassica</taxon>
    </lineage>
</organism>
<evidence type="ECO:0000313" key="2">
    <source>
        <dbReference type="Proteomes" id="UP000028999"/>
    </source>
</evidence>
<dbReference type="Proteomes" id="UP000028999">
    <property type="component" value="Unassembled WGS sequence"/>
</dbReference>
<accession>A0A078IVP6</accession>
<protein>
    <submittedName>
        <fullName evidence="1">BnaC03g77540D protein</fullName>
    </submittedName>
</protein>
<dbReference type="Gramene" id="CDY55620">
    <property type="protein sequence ID" value="CDY55620"/>
    <property type="gene ID" value="GSBRNA2T00017135001"/>
</dbReference>
<evidence type="ECO:0000313" key="1">
    <source>
        <dbReference type="EMBL" id="CDY55620.1"/>
    </source>
</evidence>
<dbReference type="EMBL" id="LK033416">
    <property type="protein sequence ID" value="CDY55620.1"/>
    <property type="molecule type" value="Genomic_DNA"/>
</dbReference>
<dbReference type="PaxDb" id="3708-A0A078IVP6"/>
<reference evidence="1 2" key="1">
    <citation type="journal article" date="2014" name="Science">
        <title>Plant genetics. Early allopolyploid evolution in the post-Neolithic Brassica napus oilseed genome.</title>
        <authorList>
            <person name="Chalhoub B."/>
            <person name="Denoeud F."/>
            <person name="Liu S."/>
            <person name="Parkin I.A."/>
            <person name="Tang H."/>
            <person name="Wang X."/>
            <person name="Chiquet J."/>
            <person name="Belcram H."/>
            <person name="Tong C."/>
            <person name="Samans B."/>
            <person name="Correa M."/>
            <person name="Da Silva C."/>
            <person name="Just J."/>
            <person name="Falentin C."/>
            <person name="Koh C.S."/>
            <person name="Le Clainche I."/>
            <person name="Bernard M."/>
            <person name="Bento P."/>
            <person name="Noel B."/>
            <person name="Labadie K."/>
            <person name="Alberti A."/>
            <person name="Charles M."/>
            <person name="Arnaud D."/>
            <person name="Guo H."/>
            <person name="Daviaud C."/>
            <person name="Alamery S."/>
            <person name="Jabbari K."/>
            <person name="Zhao M."/>
            <person name="Edger P.P."/>
            <person name="Chelaifa H."/>
            <person name="Tack D."/>
            <person name="Lassalle G."/>
            <person name="Mestiri I."/>
            <person name="Schnel N."/>
            <person name="Le Paslier M.C."/>
            <person name="Fan G."/>
            <person name="Renault V."/>
            <person name="Bayer P.E."/>
            <person name="Golicz A.A."/>
            <person name="Manoli S."/>
            <person name="Lee T.H."/>
            <person name="Thi V.H."/>
            <person name="Chalabi S."/>
            <person name="Hu Q."/>
            <person name="Fan C."/>
            <person name="Tollenaere R."/>
            <person name="Lu Y."/>
            <person name="Battail C."/>
            <person name="Shen J."/>
            <person name="Sidebottom C.H."/>
            <person name="Wang X."/>
            <person name="Canaguier A."/>
            <person name="Chauveau A."/>
            <person name="Berard A."/>
            <person name="Deniot G."/>
            <person name="Guan M."/>
            <person name="Liu Z."/>
            <person name="Sun F."/>
            <person name="Lim Y.P."/>
            <person name="Lyons E."/>
            <person name="Town C.D."/>
            <person name="Bancroft I."/>
            <person name="Wang X."/>
            <person name="Meng J."/>
            <person name="Ma J."/>
            <person name="Pires J.C."/>
            <person name="King G.J."/>
            <person name="Brunel D."/>
            <person name="Delourme R."/>
            <person name="Renard M."/>
            <person name="Aury J.M."/>
            <person name="Adams K.L."/>
            <person name="Batley J."/>
            <person name="Snowdon R.J."/>
            <person name="Tost J."/>
            <person name="Edwards D."/>
            <person name="Zhou Y."/>
            <person name="Hua W."/>
            <person name="Sharpe A.G."/>
            <person name="Paterson A.H."/>
            <person name="Guan C."/>
            <person name="Wincker P."/>
        </authorList>
    </citation>
    <scope>NUCLEOTIDE SEQUENCE [LARGE SCALE GENOMIC DNA]</scope>
    <source>
        <strain evidence="2">cv. Darmor-bzh</strain>
    </source>
</reference>
<dbReference type="OMA" id="HNEYSAP"/>